<protein>
    <recommendedName>
        <fullName evidence="1">Bacteriophage Mu GpT domain-containing protein</fullName>
    </recommendedName>
</protein>
<reference evidence="2 3" key="1">
    <citation type="submission" date="2019-06" db="EMBL/GenBank/DDBJ databases">
        <title>Paenimaribius caenipelagi gen. nov., sp. nov., isolated from a tidal flat.</title>
        <authorList>
            <person name="Yoon J.-H."/>
        </authorList>
    </citation>
    <scope>NUCLEOTIDE SEQUENCE [LARGE SCALE GENOMIC DNA]</scope>
    <source>
        <strain evidence="2 3">JBTF-M29</strain>
    </source>
</reference>
<comment type="caution">
    <text evidence="2">The sequence shown here is derived from an EMBL/GenBank/DDBJ whole genome shotgun (WGS) entry which is preliminary data.</text>
</comment>
<keyword evidence="3" id="KW-1185">Reference proteome</keyword>
<evidence type="ECO:0000313" key="2">
    <source>
        <dbReference type="EMBL" id="TRD22546.1"/>
    </source>
</evidence>
<dbReference type="AlphaFoldDB" id="A0A547Q845"/>
<dbReference type="Proteomes" id="UP000318590">
    <property type="component" value="Unassembled WGS sequence"/>
</dbReference>
<gene>
    <name evidence="2" type="ORF">FEV53_03785</name>
</gene>
<name>A0A547Q845_9RHOB</name>
<proteinExistence type="predicted"/>
<organism evidence="2 3">
    <name type="scientific">Palleronia caenipelagi</name>
    <dbReference type="NCBI Taxonomy" id="2489174"/>
    <lineage>
        <taxon>Bacteria</taxon>
        <taxon>Pseudomonadati</taxon>
        <taxon>Pseudomonadota</taxon>
        <taxon>Alphaproteobacteria</taxon>
        <taxon>Rhodobacterales</taxon>
        <taxon>Roseobacteraceae</taxon>
        <taxon>Palleronia</taxon>
    </lineage>
</organism>
<sequence>MWPCATAFPAVGRVFFVNGATFTHPNRTPDMLNNNAAIDALFTSFNAIFNDIHSAAPTYWSQVAMEVKSTGSDEAYGWMTSLPQLREWIGERHIATAQAAAYVIRNRKFEQTIRVSREDIEDDKVGIYAPMVRMMAQAAASHPDELIFQLMRDGFEKPGFDNQPFFDADHPVRDKDGNVASVSNFGAGTEPMWFLLDTTKAVKPFIFQKRIGYTPQRLTNDSDSRVFTKDEFLYGTRARVNAEFALWQLAFGSKQALTAETYAAARQGMQSIRHDGGRIMGVMPNLLVVGPENETAARQILKAARINGSDNIWADSAELIVTPHLSE</sequence>
<evidence type="ECO:0000313" key="3">
    <source>
        <dbReference type="Proteomes" id="UP000318590"/>
    </source>
</evidence>
<dbReference type="InterPro" id="IPR018774">
    <property type="entry name" value="Phage_Mu_GpT"/>
</dbReference>
<feature type="domain" description="Bacteriophage Mu GpT" evidence="1">
    <location>
        <begin position="39"/>
        <end position="325"/>
    </location>
</feature>
<dbReference type="OrthoDB" id="9804833at2"/>
<dbReference type="Pfam" id="PF10124">
    <property type="entry name" value="Mu-like_gpT"/>
    <property type="match status" value="1"/>
</dbReference>
<evidence type="ECO:0000259" key="1">
    <source>
        <dbReference type="Pfam" id="PF10124"/>
    </source>
</evidence>
<accession>A0A547Q845</accession>
<dbReference type="EMBL" id="VFSV01000005">
    <property type="protein sequence ID" value="TRD22546.1"/>
    <property type="molecule type" value="Genomic_DNA"/>
</dbReference>